<sequence>VLFLLPLTATFRCQEQAILKGIHMIDSYLNSTLDFLGGRDRLCQYNIPSLKKCCNQRGGCHEACGKHKNDCDEFQCCPSKICRDACETTLELLLDNVSLHLGCKLYWTANEPHVGVTRKKKMIFKEDADRWSQQMRTEEHNL</sequence>
<accession>A0A5N3X1J0</accession>
<dbReference type="GO" id="GO:0005509">
    <property type="term" value="F:calcium ion binding"/>
    <property type="evidence" value="ECO:0007669"/>
    <property type="project" value="InterPro"/>
</dbReference>
<evidence type="ECO:0000313" key="2">
    <source>
        <dbReference type="Proteomes" id="UP000326458"/>
    </source>
</evidence>
<proteinExistence type="predicted"/>
<dbReference type="GO" id="GO:0005576">
    <property type="term" value="C:extracellular region"/>
    <property type="evidence" value="ECO:0007669"/>
    <property type="project" value="InterPro"/>
</dbReference>
<dbReference type="InterPro" id="IPR010711">
    <property type="entry name" value="PLA2G12"/>
</dbReference>
<dbReference type="GO" id="GO:0016042">
    <property type="term" value="P:lipid catabolic process"/>
    <property type="evidence" value="ECO:0007669"/>
    <property type="project" value="InterPro"/>
</dbReference>
<reference evidence="1 2" key="1">
    <citation type="submission" date="2019-06" db="EMBL/GenBank/DDBJ databases">
        <title>Discovery of a novel chromosome fission-fusion reversal in muntjac.</title>
        <authorList>
            <person name="Mudd A.B."/>
            <person name="Bredeson J.V."/>
            <person name="Baum R."/>
            <person name="Hockemeyer D."/>
            <person name="Rokhsar D.S."/>
        </authorList>
    </citation>
    <scope>NUCLEOTIDE SEQUENCE [LARGE SCALE GENOMIC DNA]</scope>
    <source>
        <strain evidence="1">UTSW_UCB_Mm</strain>
        <tissue evidence="1">Fibroblast cell line</tissue>
    </source>
</reference>
<dbReference type="PANTHER" id="PTHR12824:SF7">
    <property type="entry name" value="GROUP XIIA SECRETORY PHOSPHOLIPASE A2"/>
    <property type="match status" value="1"/>
</dbReference>
<dbReference type="GO" id="GO:0004623">
    <property type="term" value="F:phospholipase A2 activity"/>
    <property type="evidence" value="ECO:0007669"/>
    <property type="project" value="InterPro"/>
</dbReference>
<dbReference type="Proteomes" id="UP000326458">
    <property type="component" value="Unassembled WGS sequence"/>
</dbReference>
<keyword evidence="2" id="KW-1185">Reference proteome</keyword>
<protein>
    <recommendedName>
        <fullName evidence="3">Phospholipase A2 domain-containing protein</fullName>
    </recommendedName>
</protein>
<evidence type="ECO:0000313" key="1">
    <source>
        <dbReference type="EMBL" id="KAB0366286.1"/>
    </source>
</evidence>
<name>A0A5N3X1J0_MUNMU</name>
<dbReference type="EMBL" id="VCEA01000001">
    <property type="protein sequence ID" value="KAB0366286.1"/>
    <property type="molecule type" value="Genomic_DNA"/>
</dbReference>
<dbReference type="AlphaFoldDB" id="A0A5N3X1J0"/>
<organism evidence="1 2">
    <name type="scientific">Muntiacus muntjak</name>
    <name type="common">Barking deer</name>
    <name type="synonym">Indian muntjac</name>
    <dbReference type="NCBI Taxonomy" id="9888"/>
    <lineage>
        <taxon>Eukaryota</taxon>
        <taxon>Metazoa</taxon>
        <taxon>Chordata</taxon>
        <taxon>Craniata</taxon>
        <taxon>Vertebrata</taxon>
        <taxon>Euteleostomi</taxon>
        <taxon>Mammalia</taxon>
        <taxon>Eutheria</taxon>
        <taxon>Laurasiatheria</taxon>
        <taxon>Artiodactyla</taxon>
        <taxon>Ruminantia</taxon>
        <taxon>Pecora</taxon>
        <taxon>Cervidae</taxon>
        <taxon>Muntiacinae</taxon>
        <taxon>Muntiacus</taxon>
    </lineage>
</organism>
<evidence type="ECO:0008006" key="3">
    <source>
        <dbReference type="Google" id="ProtNLM"/>
    </source>
</evidence>
<comment type="caution">
    <text evidence="1">The sequence shown here is derived from an EMBL/GenBank/DDBJ whole genome shotgun (WGS) entry which is preliminary data.</text>
</comment>
<dbReference type="PANTHER" id="PTHR12824">
    <property type="entry name" value="GROUP XII SECRETORY PHOSPHOLIPASE A2 FAMILY MEMBER"/>
    <property type="match status" value="1"/>
</dbReference>
<feature type="non-terminal residue" evidence="1">
    <location>
        <position position="1"/>
    </location>
</feature>
<dbReference type="Pfam" id="PF06951">
    <property type="entry name" value="PLA2G12"/>
    <property type="match status" value="1"/>
</dbReference>
<gene>
    <name evidence="1" type="ORF">FD754_010442</name>
</gene>